<dbReference type="NCBIfam" id="NF011990">
    <property type="entry name" value="PRK15446.2-6"/>
    <property type="match status" value="1"/>
</dbReference>
<dbReference type="GO" id="GO:0051539">
    <property type="term" value="F:4 iron, 4 sulfur cluster binding"/>
    <property type="evidence" value="ECO:0007669"/>
    <property type="project" value="InterPro"/>
</dbReference>
<dbReference type="OrthoDB" id="5595695at2759"/>
<dbReference type="InterPro" id="IPR012700">
    <property type="entry name" value="PhnK"/>
</dbReference>
<organism evidence="4 5">
    <name type="scientific">Symbiodinium necroappetens</name>
    <dbReference type="NCBI Taxonomy" id="1628268"/>
    <lineage>
        <taxon>Eukaryota</taxon>
        <taxon>Sar</taxon>
        <taxon>Alveolata</taxon>
        <taxon>Dinophyceae</taxon>
        <taxon>Suessiales</taxon>
        <taxon>Symbiodiniaceae</taxon>
        <taxon>Symbiodinium</taxon>
    </lineage>
</organism>
<evidence type="ECO:0000259" key="3">
    <source>
        <dbReference type="PROSITE" id="PS50893"/>
    </source>
</evidence>
<name>A0A813CG50_9DINO</name>
<keyword evidence="1" id="KW-0547">Nucleotide-binding</keyword>
<dbReference type="InterPro" id="IPR010306">
    <property type="entry name" value="PhnJ"/>
</dbReference>
<dbReference type="Gene3D" id="3.20.20.140">
    <property type="entry name" value="Metal-dependent hydrolases"/>
    <property type="match status" value="1"/>
</dbReference>
<dbReference type="SUPFAM" id="SSF51338">
    <property type="entry name" value="Composite domain of metallo-dependent hydrolases"/>
    <property type="match status" value="1"/>
</dbReference>
<dbReference type="Proteomes" id="UP000601435">
    <property type="component" value="Unassembled WGS sequence"/>
</dbReference>
<sequence>GYTYAYLDEQTKRMIRRALLKAVAIPGYQVPFGSREMPMPFGWGTGGVQVTAAIIGPSDVLKVIDQGADDTTNAVSIRKFFAATAEVATTTATERASIVQTRHRVPETPLRDGQILVLQVPIPEPLRWLEARESETRKMHALEEYGVMHVSLYEDLARHGRIAKTYDYPVLVEERYLMRPSPIPKFDNPKLDNSPALMLFGAGRERRIYALPPYTRVESLAFDDHPFEVETWEESCALCGASDSFLDEVITDDAGGRMFVCSVRGLTKRYGPRIGCAEVSFDLYPGEVIGVVGESGSGKTTLLNCLSAQLEPSEGSVIYDSRGKGPVELFELSEAERRLLLRTEWGLVRQNPRDGLRMGVSAGANVGERMMAVGARHYGEIRGQASHWLQQLEIDAERIDDRPATFSGGMQQRLQIARNLVTGPRLVFMDEPTGGLDVSVQARLLDLLRGLVRDLGLACILVTHDLGVVRLLSHRLLVMQKGRVVEEGLTDQVLDDPQHPYSQMLVSSILPSFTLHTQGGVQIQALVNLDLEIAAGECLALVGSSGAGKSSLLRCLTGNYLPDSGSIRVRRDASWIELVGANPQTVLELRRATIGYVSQFLRVIPRVPTLELVIEPAVAAGVPRREAEARAHDLLKHLNLPERLWPLAPATFSGGEQQRVNIARAFAFPYPILLLDEPTASLDAQNRKAVIDLIEDARRKGAAIIGIFHDAETRTAVATREIPLHEVNLTNARLVLPDRVVEGSVSLRDGLVASVDEGHVARAPAMDLENDWLLPGLIELHTDNLEGHVKPRPKVVWPMLPALLAHDAELTAAGITTVVEEIRAAEAARLLRSDHRIHIRLEICKSSVVQDFADFQDEPLLGMCSLMDHTPGQRQFANLEAYRTYYMGKMGFGEAEMDAYIDARLADHERWSGPNRTALAAMIRETDVALASHDDATEAHVSEAAALGLTISEFPTTLEAGRACRHHGLTTIGGAPNLVRGKSHSGNVAVSDLARHGLLDALASDYVPASLLLGVFRLHDDLGWDLSQAAAVASRNPARMVGLDDRGELAEGQRADLIWVTRSHDLPVVRGVWRGGRRRCALYFAPSPDSALAAFASAWFGRGDNREITASPRHYGFHATLKPPFRFAEGHDLCALKERLRAFAAEQPPVTVGRLLVGNLSGFLALVPAAAPPTLGELAQACVSRFDSFRAPPSAAELAKRRGKGLSARHEELLQRWGYPHVFDQFRWHMTLTAKLPEAERARWHAELKDLAAPALEEPLTIDALSIFRQPASDTSFTEIDRVPLTGSAPVQAAVPA</sequence>
<feature type="non-terminal residue" evidence="4">
    <location>
        <position position="1"/>
    </location>
</feature>
<dbReference type="Pfam" id="PF01979">
    <property type="entry name" value="Amidohydro_1"/>
    <property type="match status" value="1"/>
</dbReference>
<gene>
    <name evidence="4" type="primary">phnJ</name>
    <name evidence="4" type="ORF">SNEC2469_LOCUS34245</name>
</gene>
<dbReference type="EMBL" id="CAJNJA010093620">
    <property type="protein sequence ID" value="CAE7941330.1"/>
    <property type="molecule type" value="Genomic_DNA"/>
</dbReference>
<dbReference type="InterPro" id="IPR032466">
    <property type="entry name" value="Metal_Hydrolase"/>
</dbReference>
<dbReference type="InterPro" id="IPR003593">
    <property type="entry name" value="AAA+_ATPase"/>
</dbReference>
<dbReference type="Pfam" id="PF06007">
    <property type="entry name" value="PhnJ"/>
    <property type="match status" value="1"/>
</dbReference>
<dbReference type="Gene3D" id="3.90.1140.10">
    <property type="entry name" value="Cyclic phosphodiesterase"/>
    <property type="match status" value="1"/>
</dbReference>
<dbReference type="GO" id="GO:0016887">
    <property type="term" value="F:ATP hydrolysis activity"/>
    <property type="evidence" value="ECO:0007669"/>
    <property type="project" value="InterPro"/>
</dbReference>
<dbReference type="NCBIfam" id="NF011984">
    <property type="entry name" value="PRK15446.1-5"/>
    <property type="match status" value="1"/>
</dbReference>
<dbReference type="Pfam" id="PF00005">
    <property type="entry name" value="ABC_tran"/>
    <property type="match status" value="2"/>
</dbReference>
<dbReference type="GO" id="GO:0016810">
    <property type="term" value="F:hydrolase activity, acting on carbon-nitrogen (but not peptide) bonds"/>
    <property type="evidence" value="ECO:0007669"/>
    <property type="project" value="InterPro"/>
</dbReference>
<dbReference type="InterPro" id="IPR006680">
    <property type="entry name" value="Amidohydro-rel"/>
</dbReference>
<dbReference type="InterPro" id="IPR017871">
    <property type="entry name" value="ABC_transporter-like_CS"/>
</dbReference>
<feature type="domain" description="ABC transporter" evidence="3">
    <location>
        <begin position="504"/>
        <end position="751"/>
    </location>
</feature>
<evidence type="ECO:0000313" key="5">
    <source>
        <dbReference type="Proteomes" id="UP000601435"/>
    </source>
</evidence>
<dbReference type="Gene3D" id="3.40.50.300">
    <property type="entry name" value="P-loop containing nucleotide triphosphate hydrolases"/>
    <property type="match status" value="2"/>
</dbReference>
<dbReference type="FunFam" id="3.40.50.300:FF:001017">
    <property type="entry name" value="Phosphonate C-P lyase system protein PhnK"/>
    <property type="match status" value="1"/>
</dbReference>
<dbReference type="InterPro" id="IPR003439">
    <property type="entry name" value="ABC_transporter-like_ATP-bd"/>
</dbReference>
<accession>A0A813CG50</accession>
<evidence type="ECO:0000256" key="2">
    <source>
        <dbReference type="ARBA" id="ARBA00022840"/>
    </source>
</evidence>
<dbReference type="PROSITE" id="PS50893">
    <property type="entry name" value="ABC_TRANSPORTER_2"/>
    <property type="match status" value="2"/>
</dbReference>
<dbReference type="NCBIfam" id="TIGR02323">
    <property type="entry name" value="CP_lyasePhnK"/>
    <property type="match status" value="1"/>
</dbReference>
<keyword evidence="2" id="KW-0067">ATP-binding</keyword>
<dbReference type="InterPro" id="IPR027417">
    <property type="entry name" value="P-loop_NTPase"/>
</dbReference>
<dbReference type="GO" id="GO:0005524">
    <property type="term" value="F:ATP binding"/>
    <property type="evidence" value="ECO:0007669"/>
    <property type="project" value="UniProtKB-KW"/>
</dbReference>
<dbReference type="GO" id="GO:0019700">
    <property type="term" value="P:organic phosphonate catabolic process"/>
    <property type="evidence" value="ECO:0007669"/>
    <property type="project" value="InterPro"/>
</dbReference>
<reference evidence="4" key="1">
    <citation type="submission" date="2021-02" db="EMBL/GenBank/DDBJ databases">
        <authorList>
            <person name="Dougan E. K."/>
            <person name="Rhodes N."/>
            <person name="Thang M."/>
            <person name="Chan C."/>
        </authorList>
    </citation>
    <scope>NUCLEOTIDE SEQUENCE</scope>
</reference>
<dbReference type="CDD" id="cd03257">
    <property type="entry name" value="ABC_NikE_OppD_transporters"/>
    <property type="match status" value="1"/>
</dbReference>
<dbReference type="Gene3D" id="2.30.40.10">
    <property type="entry name" value="Urease, subunit C, domain 1"/>
    <property type="match status" value="1"/>
</dbReference>
<dbReference type="SUPFAM" id="SSF51556">
    <property type="entry name" value="Metallo-dependent hydrolases"/>
    <property type="match status" value="1"/>
</dbReference>
<proteinExistence type="predicted"/>
<dbReference type="PANTHER" id="PTHR42764">
    <property type="entry name" value="PHOSPHONATES UTILIZATION ATP-BINDING PROTEIN PHNK-RELATED"/>
    <property type="match status" value="1"/>
</dbReference>
<evidence type="ECO:0000256" key="1">
    <source>
        <dbReference type="ARBA" id="ARBA00022741"/>
    </source>
</evidence>
<dbReference type="SMART" id="SM00382">
    <property type="entry name" value="AAA"/>
    <property type="match status" value="2"/>
</dbReference>
<dbReference type="NCBIfam" id="TIGR02324">
    <property type="entry name" value="CP_lyasePhnL"/>
    <property type="match status" value="1"/>
</dbReference>
<protein>
    <submittedName>
        <fullName evidence="4">PhnJ protein</fullName>
    </submittedName>
</protein>
<dbReference type="GO" id="GO:0016829">
    <property type="term" value="F:lyase activity"/>
    <property type="evidence" value="ECO:0007669"/>
    <property type="project" value="InterPro"/>
</dbReference>
<dbReference type="Pfam" id="PF06299">
    <property type="entry name" value="DUF1045"/>
    <property type="match status" value="1"/>
</dbReference>
<dbReference type="PANTHER" id="PTHR42764:SF1">
    <property type="entry name" value="PHOSPHONATES UTILIZATION ATP-BINDING PROTEIN PHNK-RELATED"/>
    <property type="match status" value="1"/>
</dbReference>
<dbReference type="InterPro" id="IPR012701">
    <property type="entry name" value="CP_lyase_PhnL"/>
</dbReference>
<dbReference type="SUPFAM" id="SSF52540">
    <property type="entry name" value="P-loop containing nucleoside triphosphate hydrolases"/>
    <property type="match status" value="2"/>
</dbReference>
<dbReference type="InterPro" id="IPR011059">
    <property type="entry name" value="Metal-dep_hydrolase_composite"/>
</dbReference>
<evidence type="ECO:0000313" key="4">
    <source>
        <dbReference type="EMBL" id="CAE7941330.1"/>
    </source>
</evidence>
<comment type="caution">
    <text evidence="4">The sequence shown here is derived from an EMBL/GenBank/DDBJ whole genome shotgun (WGS) entry which is preliminary data.</text>
</comment>
<dbReference type="PROSITE" id="PS00211">
    <property type="entry name" value="ABC_TRANSPORTER_1"/>
    <property type="match status" value="2"/>
</dbReference>
<feature type="domain" description="ABC transporter" evidence="3">
    <location>
        <begin position="261"/>
        <end position="506"/>
    </location>
</feature>
<keyword evidence="5" id="KW-1185">Reference proteome</keyword>
<dbReference type="InterPro" id="IPR009389">
    <property type="entry name" value="DUF1045"/>
</dbReference>
<dbReference type="SFLD" id="SFLDS00033">
    <property type="entry name" value="Radical_SAM_Phosphonate_Metabo"/>
    <property type="match status" value="1"/>
</dbReference>